<keyword evidence="4" id="KW-0554">One-carbon metabolism</keyword>
<dbReference type="GO" id="GO:0004146">
    <property type="term" value="F:dihydrofolate reductase activity"/>
    <property type="evidence" value="ECO:0007669"/>
    <property type="project" value="UniProtKB-EC"/>
</dbReference>
<dbReference type="InterPro" id="IPR024072">
    <property type="entry name" value="DHFR-like_dom_sf"/>
</dbReference>
<dbReference type="InterPro" id="IPR017925">
    <property type="entry name" value="DHFR_CS"/>
</dbReference>
<dbReference type="Proteomes" id="UP000319160">
    <property type="component" value="Unassembled WGS sequence"/>
</dbReference>
<dbReference type="Gene3D" id="2.60.120.620">
    <property type="entry name" value="q2cbj1_9rhob like domain"/>
    <property type="match status" value="1"/>
</dbReference>
<name>A0A553HL76_9PEZI</name>
<dbReference type="PRINTS" id="PR00070">
    <property type="entry name" value="DHFR"/>
</dbReference>
<keyword evidence="6" id="KW-0560">Oxidoreductase</keyword>
<dbReference type="InterPro" id="IPR001796">
    <property type="entry name" value="DHFR_dom"/>
</dbReference>
<dbReference type="AlphaFoldDB" id="A0A553HL76"/>
<dbReference type="GO" id="GO:0046654">
    <property type="term" value="P:tetrahydrofolate biosynthetic process"/>
    <property type="evidence" value="ECO:0007669"/>
    <property type="project" value="UniProtKB-UniPathway"/>
</dbReference>
<dbReference type="SUPFAM" id="SSF53597">
    <property type="entry name" value="Dihydrofolate reductase-like"/>
    <property type="match status" value="1"/>
</dbReference>
<evidence type="ECO:0000313" key="8">
    <source>
        <dbReference type="EMBL" id="TRX88700.1"/>
    </source>
</evidence>
<evidence type="ECO:0000256" key="4">
    <source>
        <dbReference type="ARBA" id="ARBA00022563"/>
    </source>
</evidence>
<dbReference type="GO" id="GO:0050661">
    <property type="term" value="F:NADP binding"/>
    <property type="evidence" value="ECO:0007669"/>
    <property type="project" value="InterPro"/>
</dbReference>
<dbReference type="PANTHER" id="PTHR48069:SF3">
    <property type="entry name" value="DIHYDROFOLATE REDUCTASE"/>
    <property type="match status" value="1"/>
</dbReference>
<evidence type="ECO:0000256" key="3">
    <source>
        <dbReference type="ARBA" id="ARBA00018886"/>
    </source>
</evidence>
<dbReference type="STRING" id="2512241.A0A553HL76"/>
<dbReference type="GO" id="GO:0006730">
    <property type="term" value="P:one-carbon metabolic process"/>
    <property type="evidence" value="ECO:0007669"/>
    <property type="project" value="UniProtKB-KW"/>
</dbReference>
<proteinExistence type="predicted"/>
<accession>A0A553HL76</accession>
<dbReference type="PROSITE" id="PS51330">
    <property type="entry name" value="DHFR_2"/>
    <property type="match status" value="1"/>
</dbReference>
<dbReference type="SUPFAM" id="SSF51197">
    <property type="entry name" value="Clavaminate synthase-like"/>
    <property type="match status" value="1"/>
</dbReference>
<gene>
    <name evidence="8" type="ORF">FHL15_010372</name>
</gene>
<feature type="domain" description="DHFR" evidence="7">
    <location>
        <begin position="355"/>
        <end position="567"/>
    </location>
</feature>
<sequence>MTSPPASLTDAEKEFFLKHGYLKLTNCFTREQAAEVCEGVWTRLGMSPTDKSTWIKERTNMPSHRTFDVSVFAPKVWSAICELCGGEERINPESKNWRDSLIVNLGTAEGEGKPMAPRDLPGWHVDGDFFVHYLDSPEQALLVTPLFTDIVPQGGGTVICPPGVGMIANWLYANPQGVSPWMRPRESVDFKKEKSLEWYRDLLRDVPDDAFVEATGNVGDVFLLHPLMMHSASDNALRQVRIITNPPVSLKEPHCFDRPDGNYSLVEKKTMSCIGEEKLKGWKPTGPRERVIPQRVRIQEAMKQEEMKRMEEQKNYALMNLNLKALYERLDVAYCDIIEASTLMSENTSQMSPLELTLVVAATRNMGIGRNGTLPWTGLKKEMAYFARVTKRLPSPLNQDGNHPPAVNAVIMGRKTWDSIPPKFRPLKGRLNIVISRSHVEPPAKNTNAETEAVKVGSLEQAIQYLQSGSTAAQTGKIFVIGGAQIYAAALQLKEAKRVLLTRVMSDFECDTFFPLQLSETSEPESTGTGRWVRKSKQELDQWTGETVPAGIQEENQTQYEFQMWERVE</sequence>
<evidence type="ECO:0000256" key="2">
    <source>
        <dbReference type="ARBA" id="ARBA00012856"/>
    </source>
</evidence>
<dbReference type="CDD" id="cd00209">
    <property type="entry name" value="DHFR"/>
    <property type="match status" value="1"/>
</dbReference>
<evidence type="ECO:0000313" key="9">
    <source>
        <dbReference type="Proteomes" id="UP000319160"/>
    </source>
</evidence>
<comment type="pathway">
    <text evidence="1">Cofactor biosynthesis; tetrahydrofolate biosynthesis; 5,6,7,8-tetrahydrofolate from 7,8-dihydrofolate: step 1/1.</text>
</comment>
<dbReference type="PROSITE" id="PS00075">
    <property type="entry name" value="DHFR_1"/>
    <property type="match status" value="1"/>
</dbReference>
<reference evidence="9" key="1">
    <citation type="submission" date="2019-06" db="EMBL/GenBank/DDBJ databases">
        <title>Draft genome sequence of the griseofulvin-producing fungus Xylaria cubensis strain G536.</title>
        <authorList>
            <person name="Mead M.E."/>
            <person name="Raja H.A."/>
            <person name="Steenwyk J.L."/>
            <person name="Knowles S.L."/>
            <person name="Oberlies N.H."/>
            <person name="Rokas A."/>
        </authorList>
    </citation>
    <scope>NUCLEOTIDE SEQUENCE [LARGE SCALE GENOMIC DNA]</scope>
    <source>
        <strain evidence="9">G536</strain>
    </source>
</reference>
<dbReference type="Gene3D" id="3.40.430.10">
    <property type="entry name" value="Dihydrofolate Reductase, subunit A"/>
    <property type="match status" value="1"/>
</dbReference>
<protein>
    <recommendedName>
        <fullName evidence="3">Dihydrofolate reductase</fullName>
        <ecNumber evidence="2">1.5.1.3</ecNumber>
    </recommendedName>
</protein>
<keyword evidence="5" id="KW-0521">NADP</keyword>
<organism evidence="8 9">
    <name type="scientific">Xylaria flabelliformis</name>
    <dbReference type="NCBI Taxonomy" id="2512241"/>
    <lineage>
        <taxon>Eukaryota</taxon>
        <taxon>Fungi</taxon>
        <taxon>Dikarya</taxon>
        <taxon>Ascomycota</taxon>
        <taxon>Pezizomycotina</taxon>
        <taxon>Sordariomycetes</taxon>
        <taxon>Xylariomycetidae</taxon>
        <taxon>Xylariales</taxon>
        <taxon>Xylariaceae</taxon>
        <taxon>Xylaria</taxon>
    </lineage>
</organism>
<evidence type="ECO:0000256" key="1">
    <source>
        <dbReference type="ARBA" id="ARBA00004903"/>
    </source>
</evidence>
<dbReference type="PANTHER" id="PTHR48069">
    <property type="entry name" value="DIHYDROFOLATE REDUCTASE"/>
    <property type="match status" value="1"/>
</dbReference>
<dbReference type="GO" id="GO:0005739">
    <property type="term" value="C:mitochondrion"/>
    <property type="evidence" value="ECO:0007669"/>
    <property type="project" value="TreeGrafter"/>
</dbReference>
<dbReference type="InterPro" id="IPR012259">
    <property type="entry name" value="DHFR"/>
</dbReference>
<evidence type="ECO:0000256" key="6">
    <source>
        <dbReference type="ARBA" id="ARBA00023002"/>
    </source>
</evidence>
<dbReference type="Pfam" id="PF00186">
    <property type="entry name" value="DHFR_1"/>
    <property type="match status" value="1"/>
</dbReference>
<dbReference type="UniPathway" id="UPA00077">
    <property type="reaction ID" value="UER00158"/>
</dbReference>
<dbReference type="GO" id="GO:0046452">
    <property type="term" value="P:dihydrofolate metabolic process"/>
    <property type="evidence" value="ECO:0007669"/>
    <property type="project" value="TreeGrafter"/>
</dbReference>
<dbReference type="EC" id="1.5.1.3" evidence="2"/>
<comment type="caution">
    <text evidence="8">The sequence shown here is derived from an EMBL/GenBank/DDBJ whole genome shotgun (WGS) entry which is preliminary data.</text>
</comment>
<dbReference type="EMBL" id="VFLP01000081">
    <property type="protein sequence ID" value="TRX88700.1"/>
    <property type="molecule type" value="Genomic_DNA"/>
</dbReference>
<dbReference type="OrthoDB" id="4664297at2759"/>
<keyword evidence="9" id="KW-1185">Reference proteome</keyword>
<evidence type="ECO:0000256" key="5">
    <source>
        <dbReference type="ARBA" id="ARBA00022857"/>
    </source>
</evidence>
<evidence type="ECO:0000259" key="7">
    <source>
        <dbReference type="PROSITE" id="PS51330"/>
    </source>
</evidence>
<dbReference type="GO" id="GO:0046655">
    <property type="term" value="P:folic acid metabolic process"/>
    <property type="evidence" value="ECO:0007669"/>
    <property type="project" value="TreeGrafter"/>
</dbReference>